<accession>A0A0A8Z8C3</accession>
<protein>
    <submittedName>
        <fullName evidence="1">Uncharacterized protein</fullName>
    </submittedName>
</protein>
<evidence type="ECO:0000313" key="1">
    <source>
        <dbReference type="EMBL" id="JAD35634.1"/>
    </source>
</evidence>
<dbReference type="EMBL" id="GBRH01262261">
    <property type="protein sequence ID" value="JAD35634.1"/>
    <property type="molecule type" value="Transcribed_RNA"/>
</dbReference>
<proteinExistence type="predicted"/>
<reference evidence="1" key="1">
    <citation type="submission" date="2014-09" db="EMBL/GenBank/DDBJ databases">
        <authorList>
            <person name="Magalhaes I.L.F."/>
            <person name="Oliveira U."/>
            <person name="Santos F.R."/>
            <person name="Vidigal T.H.D.A."/>
            <person name="Brescovit A.D."/>
            <person name="Santos A.J."/>
        </authorList>
    </citation>
    <scope>NUCLEOTIDE SEQUENCE</scope>
    <source>
        <tissue evidence="1">Shoot tissue taken approximately 20 cm above the soil surface</tissue>
    </source>
</reference>
<sequence length="15" mass="1773">MTPSTVLIMLLFFME</sequence>
<organism evidence="1">
    <name type="scientific">Arundo donax</name>
    <name type="common">Giant reed</name>
    <name type="synonym">Donax arundinaceus</name>
    <dbReference type="NCBI Taxonomy" id="35708"/>
    <lineage>
        <taxon>Eukaryota</taxon>
        <taxon>Viridiplantae</taxon>
        <taxon>Streptophyta</taxon>
        <taxon>Embryophyta</taxon>
        <taxon>Tracheophyta</taxon>
        <taxon>Spermatophyta</taxon>
        <taxon>Magnoliopsida</taxon>
        <taxon>Liliopsida</taxon>
        <taxon>Poales</taxon>
        <taxon>Poaceae</taxon>
        <taxon>PACMAD clade</taxon>
        <taxon>Arundinoideae</taxon>
        <taxon>Arundineae</taxon>
        <taxon>Arundo</taxon>
    </lineage>
</organism>
<reference evidence="1" key="2">
    <citation type="journal article" date="2015" name="Data Brief">
        <title>Shoot transcriptome of the giant reed, Arundo donax.</title>
        <authorList>
            <person name="Barrero R.A."/>
            <person name="Guerrero F.D."/>
            <person name="Moolhuijzen P."/>
            <person name="Goolsby J.A."/>
            <person name="Tidwell J."/>
            <person name="Bellgard S.E."/>
            <person name="Bellgard M.I."/>
        </authorList>
    </citation>
    <scope>NUCLEOTIDE SEQUENCE</scope>
    <source>
        <tissue evidence="1">Shoot tissue taken approximately 20 cm above the soil surface</tissue>
    </source>
</reference>
<name>A0A0A8Z8C3_ARUDO</name>